<feature type="domain" description="Protein kinase" evidence="7">
    <location>
        <begin position="17"/>
        <end position="295"/>
    </location>
</feature>
<evidence type="ECO:0000256" key="3">
    <source>
        <dbReference type="ARBA" id="ARBA00022679"/>
    </source>
</evidence>
<dbReference type="InterPro" id="IPR008271">
    <property type="entry name" value="Ser/Thr_kinase_AS"/>
</dbReference>
<dbReference type="EMBL" id="GIBP01004855">
    <property type="protein sequence ID" value="NDV33824.1"/>
    <property type="molecule type" value="Transcribed_RNA"/>
</dbReference>
<keyword evidence="2" id="KW-0723">Serine/threonine-protein kinase</keyword>
<dbReference type="AlphaFoldDB" id="A0A6B2L9Y3"/>
<evidence type="ECO:0000259" key="7">
    <source>
        <dbReference type="PROSITE" id="PS50011"/>
    </source>
</evidence>
<keyword evidence="4" id="KW-0547">Nucleotide-binding</keyword>
<organism evidence="8">
    <name type="scientific">Arcella intermedia</name>
    <dbReference type="NCBI Taxonomy" id="1963864"/>
    <lineage>
        <taxon>Eukaryota</taxon>
        <taxon>Amoebozoa</taxon>
        <taxon>Tubulinea</taxon>
        <taxon>Elardia</taxon>
        <taxon>Arcellinida</taxon>
        <taxon>Sphaerothecina</taxon>
        <taxon>Arcellidae</taxon>
        <taxon>Arcella</taxon>
    </lineage>
</organism>
<evidence type="ECO:0000256" key="4">
    <source>
        <dbReference type="ARBA" id="ARBA00022741"/>
    </source>
</evidence>
<name>A0A6B2L9Y3_9EUKA</name>
<dbReference type="GO" id="GO:0004674">
    <property type="term" value="F:protein serine/threonine kinase activity"/>
    <property type="evidence" value="ECO:0007669"/>
    <property type="project" value="UniProtKB-KW"/>
</dbReference>
<dbReference type="Gene3D" id="3.30.200.20">
    <property type="entry name" value="Phosphorylase Kinase, domain 1"/>
    <property type="match status" value="1"/>
</dbReference>
<accession>A0A6B2L9Y3</accession>
<dbReference type="PROSITE" id="PS00108">
    <property type="entry name" value="PROTEIN_KINASE_ST"/>
    <property type="match status" value="1"/>
</dbReference>
<dbReference type="PANTHER" id="PTHR24056">
    <property type="entry name" value="CELL DIVISION PROTEIN KINASE"/>
    <property type="match status" value="1"/>
</dbReference>
<dbReference type="PROSITE" id="PS50011">
    <property type="entry name" value="PROTEIN_KINASE_DOM"/>
    <property type="match status" value="1"/>
</dbReference>
<evidence type="ECO:0000256" key="1">
    <source>
        <dbReference type="ARBA" id="ARBA00006485"/>
    </source>
</evidence>
<keyword evidence="5" id="KW-0418">Kinase</keyword>
<keyword evidence="6" id="KW-0067">ATP-binding</keyword>
<dbReference type="Gene3D" id="1.10.510.10">
    <property type="entry name" value="Transferase(Phosphotransferase) domain 1"/>
    <property type="match status" value="1"/>
</dbReference>
<comment type="similarity">
    <text evidence="1">Belongs to the protein kinase superfamily. CMGC Ser/Thr protein kinase family. CDC2/CDKX subfamily.</text>
</comment>
<proteinExistence type="inferred from homology"/>
<dbReference type="SUPFAM" id="SSF56112">
    <property type="entry name" value="Protein kinase-like (PK-like)"/>
    <property type="match status" value="1"/>
</dbReference>
<dbReference type="InterPro" id="IPR011009">
    <property type="entry name" value="Kinase-like_dom_sf"/>
</dbReference>
<evidence type="ECO:0000256" key="6">
    <source>
        <dbReference type="ARBA" id="ARBA00022840"/>
    </source>
</evidence>
<dbReference type="InterPro" id="IPR000719">
    <property type="entry name" value="Prot_kinase_dom"/>
</dbReference>
<sequence>MNDDCVELGPLGSIYDYTYTGEISEGAFGVVFKGQNKAGQTVAIKKLKVSNNHFHSTHTREIQNLRALDHKNIIRLLEIATNKTHDKFLVFEYCPVDLKTVISEISCIGLPVVKRIVRDLFDGLKYVHSKGIIHRDIKPDNVLIDQEGNVKIADLGSSRLLRKEHSYTPGMVTLRYRAPEIFLGSTSYGPEIDMWSCACLMTELILGKALLDGTSELEQIDRMCSVLGSPTPDNWPDLLSLPNAKSLCFPQQPHNLLKKHVPNLTESAYHLLEKLFSYNPGSRLSALEAFEHQFFEEEPLPAKNALLSLDFVESSPLNCKL</sequence>
<dbReference type="Pfam" id="PF00069">
    <property type="entry name" value="Pkinase"/>
    <property type="match status" value="1"/>
</dbReference>
<evidence type="ECO:0000256" key="2">
    <source>
        <dbReference type="ARBA" id="ARBA00022527"/>
    </source>
</evidence>
<dbReference type="SMART" id="SM00220">
    <property type="entry name" value="S_TKc"/>
    <property type="match status" value="1"/>
</dbReference>
<dbReference type="FunFam" id="1.10.510.10:FF:000624">
    <property type="entry name" value="Mitogen-activated protein kinase"/>
    <property type="match status" value="1"/>
</dbReference>
<dbReference type="InterPro" id="IPR050108">
    <property type="entry name" value="CDK"/>
</dbReference>
<keyword evidence="3" id="KW-0808">Transferase</keyword>
<evidence type="ECO:0000313" key="8">
    <source>
        <dbReference type="EMBL" id="NDV33824.1"/>
    </source>
</evidence>
<reference evidence="8" key="1">
    <citation type="journal article" date="2020" name="J. Eukaryot. Microbiol.">
        <title>De novo Sequencing, Assembly and Annotation of the Transcriptome for the Free-Living Testate Amoeba Arcella intermedia.</title>
        <authorList>
            <person name="Ribeiro G.M."/>
            <person name="Porfirio-Sousa A.L."/>
            <person name="Maurer-Alcala X.X."/>
            <person name="Katz L.A."/>
            <person name="Lahr D.J.G."/>
        </authorList>
    </citation>
    <scope>NUCLEOTIDE SEQUENCE</scope>
</reference>
<dbReference type="GO" id="GO:0005634">
    <property type="term" value="C:nucleus"/>
    <property type="evidence" value="ECO:0007669"/>
    <property type="project" value="TreeGrafter"/>
</dbReference>
<evidence type="ECO:0000256" key="5">
    <source>
        <dbReference type="ARBA" id="ARBA00022777"/>
    </source>
</evidence>
<dbReference type="GO" id="GO:0005524">
    <property type="term" value="F:ATP binding"/>
    <property type="evidence" value="ECO:0007669"/>
    <property type="project" value="UniProtKB-KW"/>
</dbReference>
<protein>
    <recommendedName>
        <fullName evidence="7">Protein kinase domain-containing protein</fullName>
    </recommendedName>
</protein>